<gene>
    <name evidence="1" type="ORF">CLOSTASPAR_00221</name>
</gene>
<protein>
    <submittedName>
        <fullName evidence="1">Uncharacterized protein</fullName>
    </submittedName>
</protein>
<name>C0CTC3_9FIRM</name>
<sequence>MERRAGHQGMIMQNACDYSLIFFALPEIHRALWESDRIFYRG</sequence>
<accession>C0CTC3</accession>
<dbReference type="AlphaFoldDB" id="C0CTC3"/>
<proteinExistence type="predicted"/>
<organism evidence="1 2">
    <name type="scientific">[Clostridium] asparagiforme DSM 15981</name>
    <dbReference type="NCBI Taxonomy" id="518636"/>
    <lineage>
        <taxon>Bacteria</taxon>
        <taxon>Bacillati</taxon>
        <taxon>Bacillota</taxon>
        <taxon>Clostridia</taxon>
        <taxon>Lachnospirales</taxon>
        <taxon>Lachnospiraceae</taxon>
        <taxon>Enterocloster</taxon>
    </lineage>
</organism>
<evidence type="ECO:0000313" key="2">
    <source>
        <dbReference type="Proteomes" id="UP000004756"/>
    </source>
</evidence>
<dbReference type="Proteomes" id="UP000004756">
    <property type="component" value="Unassembled WGS sequence"/>
</dbReference>
<dbReference type="HOGENOM" id="CLU_3249278_0_0_9"/>
<evidence type="ECO:0000313" key="1">
    <source>
        <dbReference type="EMBL" id="EEG57639.1"/>
    </source>
</evidence>
<dbReference type="EMBL" id="ACCJ01000015">
    <property type="protein sequence ID" value="EEG57639.1"/>
    <property type="molecule type" value="Genomic_DNA"/>
</dbReference>
<keyword evidence="2" id="KW-1185">Reference proteome</keyword>
<comment type="caution">
    <text evidence="1">The sequence shown here is derived from an EMBL/GenBank/DDBJ whole genome shotgun (WGS) entry which is preliminary data.</text>
</comment>
<reference evidence="1 2" key="1">
    <citation type="submission" date="2009-02" db="EMBL/GenBank/DDBJ databases">
        <title>Draft genome sequence of Clostridium asparagiforme (DSM 15981).</title>
        <authorList>
            <person name="Sudarsanam P."/>
            <person name="Ley R."/>
            <person name="Guruge J."/>
            <person name="Turnbaugh P.J."/>
            <person name="Mahowald M."/>
            <person name="Liep D."/>
            <person name="Gordon J."/>
        </authorList>
    </citation>
    <scope>NUCLEOTIDE SEQUENCE [LARGE SCALE GENOMIC DNA]</scope>
    <source>
        <strain evidence="1 2">DSM 15981</strain>
    </source>
</reference>